<accession>K4IHC0</accession>
<name>K4IHC0_PSYTT</name>
<proteinExistence type="predicted"/>
<dbReference type="AlphaFoldDB" id="K4IHC0"/>
<reference evidence="1" key="1">
    <citation type="submission" date="2006-03" db="EMBL/GenBank/DDBJ databases">
        <authorList>
            <person name="Bowman J."/>
            <person name="Ferriera S."/>
            <person name="Johnson J."/>
            <person name="Kravitz S."/>
            <person name="Halpern A."/>
            <person name="Remington K."/>
            <person name="Beeson K."/>
            <person name="Tran B."/>
            <person name="Rogers Y.-H."/>
            <person name="Friedman R."/>
            <person name="Venter J.C."/>
        </authorList>
    </citation>
    <scope>NUCLEOTIDE SEQUENCE [LARGE SCALE GENOMIC DNA]</scope>
    <source>
        <strain evidence="1">ATCC 700755</strain>
    </source>
</reference>
<dbReference type="HOGENOM" id="CLU_2900963_0_0_10"/>
<gene>
    <name evidence="1" type="ordered locus">P700755_001584</name>
</gene>
<sequence>MTLKISNFEFSKSGILIFDHKLVIDHFSNILLFSLICNVQKTTDFYFKFGVINTKTEKPHTI</sequence>
<reference evidence="1" key="2">
    <citation type="submission" date="2012-09" db="EMBL/GenBank/DDBJ databases">
        <title>The complete sequence of Psychroflexus torquis an extreme psychrophile from sea-ice that is stimulated by light.</title>
        <authorList>
            <person name="Feng S."/>
            <person name="Powell S.M."/>
            <person name="Bowman J.P."/>
        </authorList>
    </citation>
    <scope>NUCLEOTIDE SEQUENCE [LARGE SCALE GENOMIC DNA]</scope>
    <source>
        <strain evidence="1">ATCC 700755</strain>
    </source>
</reference>
<evidence type="ECO:0000313" key="1">
    <source>
        <dbReference type="EMBL" id="AFU68466.1"/>
    </source>
</evidence>
<dbReference type="KEGG" id="ptq:P700755_001584"/>
<protein>
    <submittedName>
        <fullName evidence="1">Uncharacterized protein</fullName>
    </submittedName>
</protein>
<keyword evidence="2" id="KW-1185">Reference proteome</keyword>
<organism evidence="1 2">
    <name type="scientific">Psychroflexus torquis (strain ATCC 700755 / CIP 106069 / ACAM 623)</name>
    <dbReference type="NCBI Taxonomy" id="313595"/>
    <lineage>
        <taxon>Bacteria</taxon>
        <taxon>Pseudomonadati</taxon>
        <taxon>Bacteroidota</taxon>
        <taxon>Flavobacteriia</taxon>
        <taxon>Flavobacteriales</taxon>
        <taxon>Flavobacteriaceae</taxon>
        <taxon>Psychroflexus</taxon>
    </lineage>
</organism>
<dbReference type="Proteomes" id="UP000008514">
    <property type="component" value="Chromosome"/>
</dbReference>
<evidence type="ECO:0000313" key="2">
    <source>
        <dbReference type="Proteomes" id="UP000008514"/>
    </source>
</evidence>
<dbReference type="EMBL" id="CP003879">
    <property type="protein sequence ID" value="AFU68466.1"/>
    <property type="molecule type" value="Genomic_DNA"/>
</dbReference>